<evidence type="ECO:0000256" key="2">
    <source>
        <dbReference type="ARBA" id="ARBA00022840"/>
    </source>
</evidence>
<dbReference type="Pfam" id="PF25601">
    <property type="entry name" value="AAA_lid_14"/>
    <property type="match status" value="1"/>
</dbReference>
<evidence type="ECO:0000313" key="7">
    <source>
        <dbReference type="Proteomes" id="UP000006271"/>
    </source>
</evidence>
<dbReference type="AlphaFoldDB" id="K6AKM0"/>
<dbReference type="Gene3D" id="3.40.50.300">
    <property type="entry name" value="P-loop containing nucleotide triphosphate hydrolases"/>
    <property type="match status" value="1"/>
</dbReference>
<dbReference type="PRINTS" id="PR01590">
    <property type="entry name" value="HTHFIS"/>
</dbReference>
<evidence type="ECO:0000256" key="4">
    <source>
        <dbReference type="ARBA" id="ARBA00023163"/>
    </source>
</evidence>
<dbReference type="SUPFAM" id="SSF52540">
    <property type="entry name" value="P-loop containing nucleoside triphosphate hydrolases"/>
    <property type="match status" value="1"/>
</dbReference>
<comment type="caution">
    <text evidence="6">The sequence shown here is derived from an EMBL/GenBank/DDBJ whole genome shotgun (WGS) entry which is preliminary data.</text>
</comment>
<name>K6AKM0_9BACT</name>
<evidence type="ECO:0000256" key="3">
    <source>
        <dbReference type="ARBA" id="ARBA00023015"/>
    </source>
</evidence>
<feature type="domain" description="Sigma-54 factor interaction" evidence="5">
    <location>
        <begin position="1"/>
        <end position="125"/>
    </location>
</feature>
<dbReference type="PANTHER" id="PTHR32071:SF121">
    <property type="entry name" value="SIGMA L-DEPENDENT TRANSCRIPTIONAL REGULATOR YQIR-RELATED"/>
    <property type="match status" value="1"/>
</dbReference>
<evidence type="ECO:0000259" key="5">
    <source>
        <dbReference type="PROSITE" id="PS50045"/>
    </source>
</evidence>
<sequence>MDISLQTRLLRVLETGQFMKIGSTTLKHVDVRVIAATNRDLEQEIVNGNFREDLFYRLSSFHIHLPTLREWREDISLFVREFVSSFSKNKEGKASDIRKIHGSHKRYPWKGNVRELKNTVKRCLVVTEGEILDYQSLPLQMLELSENTGNNIGLNLASVEKHHIQKVLQHTNGYKLEAARLLGIGLTTLYRKMETYGLFLKALCSCIPDRLPVLGSLSFYVPFQNEKAKPIYPPY</sequence>
<dbReference type="Gene3D" id="1.10.10.60">
    <property type="entry name" value="Homeodomain-like"/>
    <property type="match status" value="1"/>
</dbReference>
<dbReference type="Pfam" id="PF00158">
    <property type="entry name" value="Sigma54_activat"/>
    <property type="match status" value="1"/>
</dbReference>
<keyword evidence="2" id="KW-0067">ATP-binding</keyword>
<accession>K6AKM0</accession>
<dbReference type="Pfam" id="PF02954">
    <property type="entry name" value="HTH_8"/>
    <property type="match status" value="1"/>
</dbReference>
<dbReference type="Gene3D" id="1.10.8.60">
    <property type="match status" value="1"/>
</dbReference>
<dbReference type="SUPFAM" id="SSF46689">
    <property type="entry name" value="Homeodomain-like"/>
    <property type="match status" value="1"/>
</dbReference>
<dbReference type="InterPro" id="IPR058031">
    <property type="entry name" value="AAA_lid_NorR"/>
</dbReference>
<dbReference type="EMBL" id="AGZQ01000002">
    <property type="protein sequence ID" value="EKN16248.1"/>
    <property type="molecule type" value="Genomic_DNA"/>
</dbReference>
<dbReference type="GO" id="GO:0006355">
    <property type="term" value="P:regulation of DNA-templated transcription"/>
    <property type="evidence" value="ECO:0007669"/>
    <property type="project" value="InterPro"/>
</dbReference>
<organism evidence="6 7">
    <name type="scientific">Parabacteroides merdae CL03T12C32</name>
    <dbReference type="NCBI Taxonomy" id="999420"/>
    <lineage>
        <taxon>Bacteria</taxon>
        <taxon>Pseudomonadati</taxon>
        <taxon>Bacteroidota</taxon>
        <taxon>Bacteroidia</taxon>
        <taxon>Bacteroidales</taxon>
        <taxon>Tannerellaceae</taxon>
        <taxon>Parabacteroides</taxon>
    </lineage>
</organism>
<proteinExistence type="predicted"/>
<dbReference type="InterPro" id="IPR002197">
    <property type="entry name" value="HTH_Fis"/>
</dbReference>
<protein>
    <recommendedName>
        <fullName evidence="5">Sigma-54 factor interaction domain-containing protein</fullName>
    </recommendedName>
</protein>
<evidence type="ECO:0000313" key="6">
    <source>
        <dbReference type="EMBL" id="EKN16248.1"/>
    </source>
</evidence>
<dbReference type="HOGENOM" id="CLU_000445_0_7_10"/>
<dbReference type="GO" id="GO:0043565">
    <property type="term" value="F:sequence-specific DNA binding"/>
    <property type="evidence" value="ECO:0007669"/>
    <property type="project" value="InterPro"/>
</dbReference>
<dbReference type="PROSITE" id="PS50045">
    <property type="entry name" value="SIGMA54_INTERACT_4"/>
    <property type="match status" value="1"/>
</dbReference>
<dbReference type="GO" id="GO:0005524">
    <property type="term" value="F:ATP binding"/>
    <property type="evidence" value="ECO:0007669"/>
    <property type="project" value="UniProtKB-KW"/>
</dbReference>
<reference evidence="6 7" key="1">
    <citation type="submission" date="2012-02" db="EMBL/GenBank/DDBJ databases">
        <title>The Genome Sequence of Parabacteroides merdae CL03T12C32.</title>
        <authorList>
            <consortium name="The Broad Institute Genome Sequencing Platform"/>
            <person name="Earl A."/>
            <person name="Ward D."/>
            <person name="Feldgarden M."/>
            <person name="Gevers D."/>
            <person name="Zitomersky N.L."/>
            <person name="Coyne M.J."/>
            <person name="Comstock L.E."/>
            <person name="Young S.K."/>
            <person name="Zeng Q."/>
            <person name="Gargeya S."/>
            <person name="Fitzgerald M."/>
            <person name="Haas B."/>
            <person name="Abouelleil A."/>
            <person name="Alvarado L."/>
            <person name="Arachchi H.M."/>
            <person name="Berlin A."/>
            <person name="Chapman S.B."/>
            <person name="Gearin G."/>
            <person name="Goldberg J."/>
            <person name="Griggs A."/>
            <person name="Gujja S."/>
            <person name="Hansen M."/>
            <person name="Heiman D."/>
            <person name="Howarth C."/>
            <person name="Larimer J."/>
            <person name="Lui A."/>
            <person name="MacDonald P.J.P."/>
            <person name="McCowen C."/>
            <person name="Montmayeur A."/>
            <person name="Murphy C."/>
            <person name="Neiman D."/>
            <person name="Pearson M."/>
            <person name="Priest M."/>
            <person name="Roberts A."/>
            <person name="Saif S."/>
            <person name="Shea T."/>
            <person name="Sisk P."/>
            <person name="Stolte C."/>
            <person name="Sykes S."/>
            <person name="Wortman J."/>
            <person name="Nusbaum C."/>
            <person name="Birren B."/>
        </authorList>
    </citation>
    <scope>NUCLEOTIDE SEQUENCE [LARGE SCALE GENOMIC DNA]</scope>
    <source>
        <strain evidence="6 7">CL03T12C32</strain>
    </source>
</reference>
<dbReference type="Proteomes" id="UP000006271">
    <property type="component" value="Unassembled WGS sequence"/>
</dbReference>
<evidence type="ECO:0000256" key="1">
    <source>
        <dbReference type="ARBA" id="ARBA00022741"/>
    </source>
</evidence>
<keyword evidence="3" id="KW-0805">Transcription regulation</keyword>
<keyword evidence="4" id="KW-0804">Transcription</keyword>
<dbReference type="InterPro" id="IPR027417">
    <property type="entry name" value="P-loop_NTPase"/>
</dbReference>
<dbReference type="PANTHER" id="PTHR32071">
    <property type="entry name" value="TRANSCRIPTIONAL REGULATORY PROTEIN"/>
    <property type="match status" value="1"/>
</dbReference>
<keyword evidence="1" id="KW-0547">Nucleotide-binding</keyword>
<dbReference type="InterPro" id="IPR009057">
    <property type="entry name" value="Homeodomain-like_sf"/>
</dbReference>
<gene>
    <name evidence="6" type="ORF">HMPREF1060_00886</name>
</gene>
<dbReference type="InterPro" id="IPR002078">
    <property type="entry name" value="Sigma_54_int"/>
</dbReference>